<dbReference type="GO" id="GO:0004499">
    <property type="term" value="F:N,N-dimethylaniline monooxygenase activity"/>
    <property type="evidence" value="ECO:0007669"/>
    <property type="project" value="InterPro"/>
</dbReference>
<dbReference type="Pfam" id="PF00743">
    <property type="entry name" value="FMO-like"/>
    <property type="match status" value="1"/>
</dbReference>
<evidence type="ECO:0000256" key="2">
    <source>
        <dbReference type="ARBA" id="ARBA00022630"/>
    </source>
</evidence>
<dbReference type="InterPro" id="IPR036188">
    <property type="entry name" value="FAD/NAD-bd_sf"/>
</dbReference>
<evidence type="ECO:0000256" key="3">
    <source>
        <dbReference type="ARBA" id="ARBA00022827"/>
    </source>
</evidence>
<dbReference type="EMBL" id="SKBN01000315">
    <property type="protein sequence ID" value="TGJ79106.1"/>
    <property type="molecule type" value="Genomic_DNA"/>
</dbReference>
<gene>
    <name evidence="6" type="ORF">E0Z10_g9659</name>
</gene>
<dbReference type="OrthoDB" id="74360at2759"/>
<comment type="similarity">
    <text evidence="1">Belongs to the FAD-binding monooxygenase family.</text>
</comment>
<reference evidence="6 7" key="1">
    <citation type="submission" date="2019-03" db="EMBL/GenBank/DDBJ databases">
        <title>Draft genome sequence of Xylaria hypoxylon DSM 108379, a ubiquitous saprotrophic-parasitic fungi on hardwood.</title>
        <authorList>
            <person name="Buettner E."/>
            <person name="Leonhardt S."/>
            <person name="Gebauer A.M."/>
            <person name="Liers C."/>
            <person name="Hofrichter M."/>
            <person name="Kellner H."/>
        </authorList>
    </citation>
    <scope>NUCLEOTIDE SEQUENCE [LARGE SCALE GENOMIC DNA]</scope>
    <source>
        <strain evidence="6 7">DSM 108379</strain>
    </source>
</reference>
<dbReference type="GO" id="GO:0050660">
    <property type="term" value="F:flavin adenine dinucleotide binding"/>
    <property type="evidence" value="ECO:0007669"/>
    <property type="project" value="InterPro"/>
</dbReference>
<keyword evidence="2" id="KW-0285">Flavoprotein</keyword>
<dbReference type="GO" id="GO:0050661">
    <property type="term" value="F:NADP binding"/>
    <property type="evidence" value="ECO:0007669"/>
    <property type="project" value="InterPro"/>
</dbReference>
<dbReference type="Proteomes" id="UP000297716">
    <property type="component" value="Unassembled WGS sequence"/>
</dbReference>
<comment type="caution">
    <text evidence="6">The sequence shown here is derived from an EMBL/GenBank/DDBJ whole genome shotgun (WGS) entry which is preliminary data.</text>
</comment>
<dbReference type="Gene3D" id="3.50.50.60">
    <property type="entry name" value="FAD/NAD(P)-binding domain"/>
    <property type="match status" value="2"/>
</dbReference>
<dbReference type="InterPro" id="IPR020946">
    <property type="entry name" value="Flavin_mOase-like"/>
</dbReference>
<evidence type="ECO:0000256" key="5">
    <source>
        <dbReference type="SAM" id="MobiDB-lite"/>
    </source>
</evidence>
<dbReference type="PANTHER" id="PTHR42877:SF8">
    <property type="entry name" value="MONOOXYGENASE"/>
    <property type="match status" value="1"/>
</dbReference>
<dbReference type="PANTHER" id="PTHR42877">
    <property type="entry name" value="L-ORNITHINE N(5)-MONOOXYGENASE-RELATED"/>
    <property type="match status" value="1"/>
</dbReference>
<evidence type="ECO:0000256" key="1">
    <source>
        <dbReference type="ARBA" id="ARBA00010139"/>
    </source>
</evidence>
<protein>
    <submittedName>
        <fullName evidence="6">Uncharacterized protein</fullName>
    </submittedName>
</protein>
<organism evidence="6 7">
    <name type="scientific">Xylaria hypoxylon</name>
    <dbReference type="NCBI Taxonomy" id="37992"/>
    <lineage>
        <taxon>Eukaryota</taxon>
        <taxon>Fungi</taxon>
        <taxon>Dikarya</taxon>
        <taxon>Ascomycota</taxon>
        <taxon>Pezizomycotina</taxon>
        <taxon>Sordariomycetes</taxon>
        <taxon>Xylariomycetidae</taxon>
        <taxon>Xylariales</taxon>
        <taxon>Xylariaceae</taxon>
        <taxon>Xylaria</taxon>
    </lineage>
</organism>
<dbReference type="SUPFAM" id="SSF51905">
    <property type="entry name" value="FAD/NAD(P)-binding domain"/>
    <property type="match status" value="2"/>
</dbReference>
<keyword evidence="4" id="KW-0560">Oxidoreductase</keyword>
<feature type="region of interest" description="Disordered" evidence="5">
    <location>
        <begin position="566"/>
        <end position="597"/>
    </location>
</feature>
<evidence type="ECO:0000256" key="4">
    <source>
        <dbReference type="ARBA" id="ARBA00023002"/>
    </source>
</evidence>
<accession>A0A4Z0YNC4</accession>
<keyword evidence="7" id="KW-1185">Reference proteome</keyword>
<dbReference type="InterPro" id="IPR051209">
    <property type="entry name" value="FAD-bind_Monooxygenase_sf"/>
</dbReference>
<sequence length="597" mass="67764">MMADEFALQFEDTPSGRDAIQRLEGPIHAERRIRIVVVGAGASGLLMAYKLQKDFTNISLTIYEKNLSVTGTWYENRYPGCACDEISINVFVCTNAVPAHNYTWSFEPKLDWSSVYAPAKEIYDYFNGFAQKYNLYQYIHLQHQVIGAYWNNDKGEYDITIKDTANNLVITDHCNILINAGGVLNHWRLPDIPGLDKYKGILLHTANWDETVQLEGKRVGLIGNGSSGIQVLPAIRDKCSKVTTFIRNPTWVSPTHGLEQRLFSKEEKFAFANTPGALLEYRATVENGLNTLFSIFLRNHELQEETRAYIRGQMREKLGDAYLESKLTPDFSFGCRRMTPGIDYLESLTKPNVEVVFGKINSLTELGCLCDDDKEYPIDVLICATGFDTNFRPRFPIVSHVGENLQDKWATDPQSYLGVAAAGFPNYLTILGPNSPVGNGPVLYGIEAQVDWICKLIDHYQTTNMKMFVPKDEAVQDFIQYKDYFMNRTVWTDSCHSWYKNRDNGRVTALWPGSTLHYAECMENVRLNDFEVTYAGNRFAWLGNGFSQTELDATADWAYYIRDQDDSPPLSTAGQRKLRSKSGTVNGRKVSRFSRVD</sequence>
<proteinExistence type="inferred from homology"/>
<evidence type="ECO:0000313" key="7">
    <source>
        <dbReference type="Proteomes" id="UP000297716"/>
    </source>
</evidence>
<evidence type="ECO:0000313" key="6">
    <source>
        <dbReference type="EMBL" id="TGJ79106.1"/>
    </source>
</evidence>
<keyword evidence="3" id="KW-0274">FAD</keyword>
<dbReference type="STRING" id="37992.A0A4Z0YNC4"/>
<dbReference type="AlphaFoldDB" id="A0A4Z0YNC4"/>
<name>A0A4Z0YNC4_9PEZI</name>